<dbReference type="PROSITE" id="PS00139">
    <property type="entry name" value="THIOL_PROTEASE_CYS"/>
    <property type="match status" value="1"/>
</dbReference>
<dbReference type="SUPFAM" id="SSF47473">
    <property type="entry name" value="EF-hand"/>
    <property type="match status" value="1"/>
</dbReference>
<dbReference type="Pfam" id="PF00648">
    <property type="entry name" value="Peptidase_C2"/>
    <property type="match status" value="1"/>
</dbReference>
<dbReference type="InterPro" id="IPR011992">
    <property type="entry name" value="EF-hand-dom_pair"/>
</dbReference>
<dbReference type="Proteomes" id="UP000187209">
    <property type="component" value="Unassembled WGS sequence"/>
</dbReference>
<feature type="domain" description="EF-hand" evidence="8">
    <location>
        <begin position="452"/>
        <end position="487"/>
    </location>
</feature>
<dbReference type="PROSITE" id="PS50203">
    <property type="entry name" value="CALPAIN_CAT"/>
    <property type="match status" value="1"/>
</dbReference>
<dbReference type="GO" id="GO:0006508">
    <property type="term" value="P:proteolysis"/>
    <property type="evidence" value="ECO:0007669"/>
    <property type="project" value="UniProtKB-KW"/>
</dbReference>
<accession>A0A1R2BBX8</accession>
<protein>
    <recommendedName>
        <fullName evidence="11">Calpain catalytic domain-containing protein</fullName>
    </recommendedName>
</protein>
<evidence type="ECO:0000256" key="1">
    <source>
        <dbReference type="ARBA" id="ARBA00007623"/>
    </source>
</evidence>
<dbReference type="CDD" id="cd00044">
    <property type="entry name" value="CysPc"/>
    <property type="match status" value="1"/>
</dbReference>
<evidence type="ECO:0000256" key="2">
    <source>
        <dbReference type="ARBA" id="ARBA00022670"/>
    </source>
</evidence>
<dbReference type="Gene3D" id="1.10.238.10">
    <property type="entry name" value="EF-hand"/>
    <property type="match status" value="1"/>
</dbReference>
<dbReference type="GO" id="GO:0005509">
    <property type="term" value="F:calcium ion binding"/>
    <property type="evidence" value="ECO:0007669"/>
    <property type="project" value="InterPro"/>
</dbReference>
<dbReference type="PRINTS" id="PR00704">
    <property type="entry name" value="CALPAIN"/>
</dbReference>
<evidence type="ECO:0000259" key="8">
    <source>
        <dbReference type="PROSITE" id="PS50222"/>
    </source>
</evidence>
<keyword evidence="2 6" id="KW-0645">Protease</keyword>
<dbReference type="InterPro" id="IPR000169">
    <property type="entry name" value="Pept_cys_AS"/>
</dbReference>
<evidence type="ECO:0000256" key="4">
    <source>
        <dbReference type="ARBA" id="ARBA00022807"/>
    </source>
</evidence>
<dbReference type="InterPro" id="IPR001300">
    <property type="entry name" value="Peptidase_C2_calpain_cat"/>
</dbReference>
<dbReference type="SUPFAM" id="SSF54001">
    <property type="entry name" value="Cysteine proteinases"/>
    <property type="match status" value="1"/>
</dbReference>
<dbReference type="SUPFAM" id="SSF49758">
    <property type="entry name" value="Calpain large subunit, middle domain (domain III)"/>
    <property type="match status" value="1"/>
</dbReference>
<feature type="active site" evidence="5 6">
    <location>
        <position position="96"/>
    </location>
</feature>
<dbReference type="AlphaFoldDB" id="A0A1R2BBX8"/>
<dbReference type="EMBL" id="MPUH01000763">
    <property type="protein sequence ID" value="OMJ74266.1"/>
    <property type="molecule type" value="Genomic_DNA"/>
</dbReference>
<reference evidence="9 10" key="1">
    <citation type="submission" date="2016-11" db="EMBL/GenBank/DDBJ databases">
        <title>The macronuclear genome of Stentor coeruleus: a giant cell with tiny introns.</title>
        <authorList>
            <person name="Slabodnick M."/>
            <person name="Ruby J.G."/>
            <person name="Reiff S.B."/>
            <person name="Swart E.C."/>
            <person name="Gosai S."/>
            <person name="Prabakaran S."/>
            <person name="Witkowska E."/>
            <person name="Larue G.E."/>
            <person name="Fisher S."/>
            <person name="Freeman R.M."/>
            <person name="Gunawardena J."/>
            <person name="Chu W."/>
            <person name="Stover N.A."/>
            <person name="Gregory B.D."/>
            <person name="Nowacki M."/>
            <person name="Derisi J."/>
            <person name="Roy S.W."/>
            <person name="Marshall W.F."/>
            <person name="Sood P."/>
        </authorList>
    </citation>
    <scope>NUCLEOTIDE SEQUENCE [LARGE SCALE GENOMIC DNA]</scope>
    <source>
        <strain evidence="9">WM001</strain>
    </source>
</reference>
<dbReference type="PROSITE" id="PS50222">
    <property type="entry name" value="EF_HAND_2"/>
    <property type="match status" value="1"/>
</dbReference>
<name>A0A1R2BBX8_9CILI</name>
<dbReference type="InterPro" id="IPR022684">
    <property type="entry name" value="Calpain_cysteine_protease"/>
</dbReference>
<dbReference type="PANTHER" id="PTHR10183">
    <property type="entry name" value="CALPAIN"/>
    <property type="match status" value="1"/>
</dbReference>
<dbReference type="InterPro" id="IPR038765">
    <property type="entry name" value="Papain-like_cys_pep_sf"/>
</dbReference>
<keyword evidence="10" id="KW-1185">Reference proteome</keyword>
<dbReference type="PANTHER" id="PTHR10183:SF379">
    <property type="entry name" value="CALPAIN-5"/>
    <property type="match status" value="1"/>
</dbReference>
<evidence type="ECO:0000313" key="10">
    <source>
        <dbReference type="Proteomes" id="UP000187209"/>
    </source>
</evidence>
<keyword evidence="3 6" id="KW-0378">Hydrolase</keyword>
<dbReference type="GO" id="GO:0004198">
    <property type="term" value="F:calcium-dependent cysteine-type endopeptidase activity"/>
    <property type="evidence" value="ECO:0007669"/>
    <property type="project" value="InterPro"/>
</dbReference>
<evidence type="ECO:0000256" key="3">
    <source>
        <dbReference type="ARBA" id="ARBA00022801"/>
    </source>
</evidence>
<organism evidence="9 10">
    <name type="scientific">Stentor coeruleus</name>
    <dbReference type="NCBI Taxonomy" id="5963"/>
    <lineage>
        <taxon>Eukaryota</taxon>
        <taxon>Sar</taxon>
        <taxon>Alveolata</taxon>
        <taxon>Ciliophora</taxon>
        <taxon>Postciliodesmatophora</taxon>
        <taxon>Heterotrichea</taxon>
        <taxon>Heterotrichida</taxon>
        <taxon>Stentoridae</taxon>
        <taxon>Stentor</taxon>
    </lineage>
</organism>
<feature type="domain" description="Calpain catalytic" evidence="7">
    <location>
        <begin position="38"/>
        <end position="327"/>
    </location>
</feature>
<dbReference type="Gene3D" id="3.90.70.10">
    <property type="entry name" value="Cysteine proteinases"/>
    <property type="match status" value="1"/>
</dbReference>
<keyword evidence="4 6" id="KW-0788">Thiol protease</keyword>
<evidence type="ECO:0000313" key="9">
    <source>
        <dbReference type="EMBL" id="OMJ74266.1"/>
    </source>
</evidence>
<dbReference type="OrthoDB" id="268518at2759"/>
<evidence type="ECO:0000259" key="7">
    <source>
        <dbReference type="PROSITE" id="PS50203"/>
    </source>
</evidence>
<gene>
    <name evidence="9" type="ORF">SteCoe_26856</name>
</gene>
<evidence type="ECO:0008006" key="11">
    <source>
        <dbReference type="Google" id="ProtNLM"/>
    </source>
</evidence>
<dbReference type="SMART" id="SM00230">
    <property type="entry name" value="CysPc"/>
    <property type="match status" value="1"/>
</dbReference>
<feature type="active site" evidence="5 6">
    <location>
        <position position="250"/>
    </location>
</feature>
<dbReference type="InterPro" id="IPR036213">
    <property type="entry name" value="Calpain_III_sf"/>
</dbReference>
<comment type="similarity">
    <text evidence="1">Belongs to the peptidase C2 family.</text>
</comment>
<comment type="caution">
    <text evidence="9">The sequence shown here is derived from an EMBL/GenBank/DDBJ whole genome shotgun (WGS) entry which is preliminary data.</text>
</comment>
<proteinExistence type="inferred from homology"/>
<evidence type="ECO:0000256" key="6">
    <source>
        <dbReference type="PROSITE-ProRule" id="PRU00239"/>
    </source>
</evidence>
<evidence type="ECO:0000256" key="5">
    <source>
        <dbReference type="PIRSR" id="PIRSR622684-1"/>
    </source>
</evidence>
<sequence>MSSQDLISDLEKIRSTIQSIAVDLIPLDQLQSFLSTFDYIDPYFPPSEYSIYGPSEDHDLGNIIWKRPHEFLQGQIEVFQGGIKKSDIKQGSLGDCWLLSTIASLADYPERIWKIFLNPEYSQQNFYRLRICKDGEWQNVTVDSLIPCYADSGMPVFTKHNENELWVIILEKAYAKVYGSYLALKGGLAKDSFENLTGCPAVSFRLKKIKDKIESGEFWDNLKEWKKSGRCLIAGTRSDADEDAGISANHCYTISRIEEANGFKLIRLRNPWGYFEWKGPWSENSAEWTEEMIEILKPKFDVNDGAFWISFEDFVDNFDDIAIGRLDFSTEKRLKVNIGKDEKYGGFPEDHFVLQISDVSNMVIGMHQEDQRSVCVKTHRPYLDLGFVVLNDQLKLVKRAEMTQDFRVVQLELDLEPGTYYVVPISAGNSFNPQDQVEKKPFLGKSGELHPLLKSTLKDIFRRFDKDCDKVMTPSECIHFMETIGITINEDQFEEKIKSMYASTDAGLTLQGFYEMFYISLKNYGEEHVRDWLTKLGYNEFLYSIKSKPIVVSFHCTKSFEAVAEKSTEDIVKKAWTELTSNFGSLVGESDGISVYAVSHDDAITVIVKNDGDDKTVEIDASGGSNVVYTMRDGPKGTVKVPSNSWVIYDHLVCARGEHSWSYSVGFQVSN</sequence>
<dbReference type="InterPro" id="IPR002048">
    <property type="entry name" value="EF_hand_dom"/>
</dbReference>
<feature type="active site" evidence="5 6">
    <location>
        <position position="270"/>
    </location>
</feature>